<proteinExistence type="inferred from homology"/>
<organism evidence="8 9">
    <name type="scientific">Phlebiopsis gigantea (strain 11061_1 CR5-6)</name>
    <name type="common">White-rot fungus</name>
    <name type="synonym">Peniophora gigantea</name>
    <dbReference type="NCBI Taxonomy" id="745531"/>
    <lineage>
        <taxon>Eukaryota</taxon>
        <taxon>Fungi</taxon>
        <taxon>Dikarya</taxon>
        <taxon>Basidiomycota</taxon>
        <taxon>Agaricomycotina</taxon>
        <taxon>Agaricomycetes</taxon>
        <taxon>Polyporales</taxon>
        <taxon>Phanerochaetaceae</taxon>
        <taxon>Phlebiopsis</taxon>
    </lineage>
</organism>
<dbReference type="GO" id="GO:0009097">
    <property type="term" value="P:isoleucine biosynthetic process"/>
    <property type="evidence" value="ECO:0007669"/>
    <property type="project" value="TreeGrafter"/>
</dbReference>
<dbReference type="Pfam" id="PF00291">
    <property type="entry name" value="PALP"/>
    <property type="match status" value="1"/>
</dbReference>
<evidence type="ECO:0000256" key="1">
    <source>
        <dbReference type="ARBA" id="ARBA00001933"/>
    </source>
</evidence>
<keyword evidence="4" id="KW-0663">Pyridoxal phosphate</keyword>
<dbReference type="EC" id="4.3.1.17" evidence="3"/>
<dbReference type="InterPro" id="IPR050147">
    <property type="entry name" value="Ser/Thr_Dehydratase"/>
</dbReference>
<evidence type="ECO:0000259" key="7">
    <source>
        <dbReference type="Pfam" id="PF00291"/>
    </source>
</evidence>
<dbReference type="SUPFAM" id="SSF53686">
    <property type="entry name" value="Tryptophan synthase beta subunit-like PLP-dependent enzymes"/>
    <property type="match status" value="1"/>
</dbReference>
<accession>A0A0C3S660</accession>
<dbReference type="Gene3D" id="3.40.50.1100">
    <property type="match status" value="2"/>
</dbReference>
<comment type="similarity">
    <text evidence="2">Belongs to the serine/threonine dehydratase family.</text>
</comment>
<dbReference type="InterPro" id="IPR036052">
    <property type="entry name" value="TrpB-like_PALP_sf"/>
</dbReference>
<evidence type="ECO:0000313" key="8">
    <source>
        <dbReference type="EMBL" id="KIP05997.1"/>
    </source>
</evidence>
<dbReference type="PANTHER" id="PTHR48078">
    <property type="entry name" value="THREONINE DEHYDRATASE, MITOCHONDRIAL-RELATED"/>
    <property type="match status" value="1"/>
</dbReference>
<dbReference type="InterPro" id="IPR001926">
    <property type="entry name" value="TrpB-like_PALP"/>
</dbReference>
<dbReference type="EMBL" id="KN840528">
    <property type="protein sequence ID" value="KIP05997.1"/>
    <property type="molecule type" value="Genomic_DNA"/>
</dbReference>
<comment type="cofactor">
    <cofactor evidence="1">
        <name>pyridoxal 5'-phosphate</name>
        <dbReference type="ChEBI" id="CHEBI:597326"/>
    </cofactor>
</comment>
<dbReference type="GO" id="GO:0003941">
    <property type="term" value="F:L-serine ammonia-lyase activity"/>
    <property type="evidence" value="ECO:0007669"/>
    <property type="project" value="UniProtKB-EC"/>
</dbReference>
<name>A0A0C3S660_PHLG1</name>
<reference evidence="8 9" key="1">
    <citation type="journal article" date="2014" name="PLoS Genet.">
        <title>Analysis of the Phlebiopsis gigantea genome, transcriptome and secretome provides insight into its pioneer colonization strategies of wood.</title>
        <authorList>
            <person name="Hori C."/>
            <person name="Ishida T."/>
            <person name="Igarashi K."/>
            <person name="Samejima M."/>
            <person name="Suzuki H."/>
            <person name="Master E."/>
            <person name="Ferreira P."/>
            <person name="Ruiz-Duenas F.J."/>
            <person name="Held B."/>
            <person name="Canessa P."/>
            <person name="Larrondo L.F."/>
            <person name="Schmoll M."/>
            <person name="Druzhinina I.S."/>
            <person name="Kubicek C.P."/>
            <person name="Gaskell J.A."/>
            <person name="Kersten P."/>
            <person name="St John F."/>
            <person name="Glasner J."/>
            <person name="Sabat G."/>
            <person name="Splinter BonDurant S."/>
            <person name="Syed K."/>
            <person name="Yadav J."/>
            <person name="Mgbeahuruike A.C."/>
            <person name="Kovalchuk A."/>
            <person name="Asiegbu F.O."/>
            <person name="Lackner G."/>
            <person name="Hoffmeister D."/>
            <person name="Rencoret J."/>
            <person name="Gutierrez A."/>
            <person name="Sun H."/>
            <person name="Lindquist E."/>
            <person name="Barry K."/>
            <person name="Riley R."/>
            <person name="Grigoriev I.V."/>
            <person name="Henrissat B."/>
            <person name="Kues U."/>
            <person name="Berka R.M."/>
            <person name="Martinez A.T."/>
            <person name="Covert S.F."/>
            <person name="Blanchette R.A."/>
            <person name="Cullen D."/>
        </authorList>
    </citation>
    <scope>NUCLEOTIDE SEQUENCE [LARGE SCALE GENOMIC DNA]</scope>
    <source>
        <strain evidence="8 9">11061_1 CR5-6</strain>
    </source>
</reference>
<sequence>MPAASPLYHETPLVYSKHTSAALDANVYLKLDVLQPSQSYKYRGLSHFIQKAVEAHGAGVHLVAASGGNAGLATACAGNALGVRRTIFLPRGAAASTLAFFRMEGAEVREVGSCYQDALGAAEALVAAEEHAVLVPAYDNPVLWEGHASMIEETARQLPSGVKPDAVICCVGGGGLAGGVMLGCKTVGWDDVPFIAMETLGSNCFYQSLSLNAGPFPASPLPPIEGTEAVHDSTYDVDFARLAKLNSRASSLGASWPSPGVVKMALDRKGGVTSVCVSDEMAMQTAVKFADEHKIMVELACATTLAPAYSKELFDKLVPPKPSGEPRNVVFIVCGGFMVSVSQLMEYFNIAAAEKSLAWEVLCNGERWEIAK</sequence>
<dbReference type="Proteomes" id="UP000053257">
    <property type="component" value="Unassembled WGS sequence"/>
</dbReference>
<evidence type="ECO:0000256" key="6">
    <source>
        <dbReference type="ARBA" id="ARBA00049406"/>
    </source>
</evidence>
<evidence type="ECO:0000313" key="9">
    <source>
        <dbReference type="Proteomes" id="UP000053257"/>
    </source>
</evidence>
<dbReference type="GO" id="GO:0006565">
    <property type="term" value="P:L-serine catabolic process"/>
    <property type="evidence" value="ECO:0007669"/>
    <property type="project" value="TreeGrafter"/>
</dbReference>
<gene>
    <name evidence="8" type="ORF">PHLGIDRAFT_119334</name>
</gene>
<dbReference type="AlphaFoldDB" id="A0A0C3S660"/>
<evidence type="ECO:0000256" key="5">
    <source>
        <dbReference type="ARBA" id="ARBA00023239"/>
    </source>
</evidence>
<keyword evidence="9" id="KW-1185">Reference proteome</keyword>
<keyword evidence="5" id="KW-0456">Lyase</keyword>
<comment type="catalytic activity">
    <reaction evidence="6">
        <text>L-serine = pyruvate + NH4(+)</text>
        <dbReference type="Rhea" id="RHEA:19169"/>
        <dbReference type="ChEBI" id="CHEBI:15361"/>
        <dbReference type="ChEBI" id="CHEBI:28938"/>
        <dbReference type="ChEBI" id="CHEBI:33384"/>
        <dbReference type="EC" id="4.3.1.17"/>
    </reaction>
</comment>
<dbReference type="OrthoDB" id="7773036at2759"/>
<dbReference type="GO" id="GO:0006567">
    <property type="term" value="P:L-threonine catabolic process"/>
    <property type="evidence" value="ECO:0007669"/>
    <property type="project" value="TreeGrafter"/>
</dbReference>
<evidence type="ECO:0000256" key="2">
    <source>
        <dbReference type="ARBA" id="ARBA00010869"/>
    </source>
</evidence>
<dbReference type="GO" id="GO:0004794">
    <property type="term" value="F:threonine deaminase activity"/>
    <property type="evidence" value="ECO:0007669"/>
    <property type="project" value="TreeGrafter"/>
</dbReference>
<evidence type="ECO:0000256" key="3">
    <source>
        <dbReference type="ARBA" id="ARBA00012093"/>
    </source>
</evidence>
<evidence type="ECO:0000256" key="4">
    <source>
        <dbReference type="ARBA" id="ARBA00022898"/>
    </source>
</evidence>
<dbReference type="HOGENOM" id="CLU_021152_3_0_1"/>
<dbReference type="PANTHER" id="PTHR48078:SF2">
    <property type="entry name" value="CATABOLIC L-SERINE_THREONINE DEHYDRATASE"/>
    <property type="match status" value="1"/>
</dbReference>
<feature type="domain" description="Tryptophan synthase beta chain-like PALP" evidence="7">
    <location>
        <begin position="5"/>
        <end position="335"/>
    </location>
</feature>
<dbReference type="STRING" id="745531.A0A0C3S660"/>
<protein>
    <recommendedName>
        <fullName evidence="3">L-serine ammonia-lyase</fullName>
        <ecNumber evidence="3">4.3.1.17</ecNumber>
    </recommendedName>
</protein>